<organism evidence="7 8">
    <name type="scientific">Candidatus Nephthysia bennettiae</name>
    <dbReference type="NCBI Taxonomy" id="3127016"/>
    <lineage>
        <taxon>Bacteria</taxon>
        <taxon>Bacillati</taxon>
        <taxon>Candidatus Dormiibacterota</taxon>
        <taxon>Candidatus Dormibacteria</taxon>
        <taxon>Candidatus Dormibacterales</taxon>
        <taxon>Candidatus Dormibacteraceae</taxon>
        <taxon>Candidatus Nephthysia</taxon>
    </lineage>
</organism>
<evidence type="ECO:0000259" key="6">
    <source>
        <dbReference type="Pfam" id="PF00296"/>
    </source>
</evidence>
<dbReference type="InterPro" id="IPR011251">
    <property type="entry name" value="Luciferase-like_dom"/>
</dbReference>
<feature type="region of interest" description="Disordered" evidence="5">
    <location>
        <begin position="282"/>
        <end position="312"/>
    </location>
</feature>
<reference evidence="7" key="1">
    <citation type="submission" date="2020-10" db="EMBL/GenBank/DDBJ databases">
        <title>Ca. Dormibacterota MAGs.</title>
        <authorList>
            <person name="Montgomery K."/>
        </authorList>
    </citation>
    <scope>NUCLEOTIDE SEQUENCE [LARGE SCALE GENOMIC DNA]</scope>
    <source>
        <strain evidence="7">SC8812_S17_10</strain>
    </source>
</reference>
<feature type="compositionally biased region" description="Polar residues" evidence="5">
    <location>
        <begin position="288"/>
        <end position="304"/>
    </location>
</feature>
<keyword evidence="4" id="KW-0503">Monooxygenase</keyword>
<sequence length="312" mass="36223">MGRRFQFGICTDQNMTWPKTVERWQLFEQMGFESAWLCDHLIQPSRPQGPYFEAWTLLAALAARTERIRIGVLVTSNTFRYPSVLAKEVVTVDHVSEGRLDFGFGAGWYEPEHRMFGIPWPETKELVDRFREAVELIDLTLRNDISTYEGKYYRTEELRNRPAPVQKPRPPFLLGAFGPKMLKIIARHAECWNAFGTPQEMRERNQLLDEYCHELGRDPDTLDRSLYYWVPKSDADPWISEQAFHDVIGPYVEAGINQFIFDQPSDEQFGLLEKIAGEVIPKLREQTPKPTSQEGVSVDTTQWRKPQDHIAS</sequence>
<gene>
    <name evidence="7" type="ORF">JF922_12580</name>
</gene>
<dbReference type="InterPro" id="IPR036661">
    <property type="entry name" value="Luciferase-like_sf"/>
</dbReference>
<dbReference type="SUPFAM" id="SSF51679">
    <property type="entry name" value="Bacterial luciferase-like"/>
    <property type="match status" value="1"/>
</dbReference>
<dbReference type="EMBL" id="JAEKNR010000133">
    <property type="protein sequence ID" value="MBJ7598903.1"/>
    <property type="molecule type" value="Genomic_DNA"/>
</dbReference>
<dbReference type="Proteomes" id="UP000612893">
    <property type="component" value="Unassembled WGS sequence"/>
</dbReference>
<evidence type="ECO:0000256" key="5">
    <source>
        <dbReference type="SAM" id="MobiDB-lite"/>
    </source>
</evidence>
<protein>
    <submittedName>
        <fullName evidence="7">LLM class flavin-dependent oxidoreductase</fullName>
    </submittedName>
</protein>
<dbReference type="PANTHER" id="PTHR42847">
    <property type="entry name" value="ALKANESULFONATE MONOOXYGENASE"/>
    <property type="match status" value="1"/>
</dbReference>
<dbReference type="PANTHER" id="PTHR42847:SF8">
    <property type="entry name" value="CONSERVED PROTEIN"/>
    <property type="match status" value="1"/>
</dbReference>
<comment type="caution">
    <text evidence="7">The sequence shown here is derived from an EMBL/GenBank/DDBJ whole genome shotgun (WGS) entry which is preliminary data.</text>
</comment>
<dbReference type="GO" id="GO:0046306">
    <property type="term" value="P:alkanesulfonate catabolic process"/>
    <property type="evidence" value="ECO:0007669"/>
    <property type="project" value="TreeGrafter"/>
</dbReference>
<dbReference type="Pfam" id="PF00296">
    <property type="entry name" value="Bac_luciferase"/>
    <property type="match status" value="1"/>
</dbReference>
<evidence type="ECO:0000256" key="1">
    <source>
        <dbReference type="ARBA" id="ARBA00022630"/>
    </source>
</evidence>
<accession>A0A934K972</accession>
<evidence type="ECO:0000256" key="2">
    <source>
        <dbReference type="ARBA" id="ARBA00022643"/>
    </source>
</evidence>
<evidence type="ECO:0000313" key="8">
    <source>
        <dbReference type="Proteomes" id="UP000612893"/>
    </source>
</evidence>
<dbReference type="GO" id="GO:0008726">
    <property type="term" value="F:alkanesulfonate monooxygenase activity"/>
    <property type="evidence" value="ECO:0007669"/>
    <property type="project" value="TreeGrafter"/>
</dbReference>
<dbReference type="Gene3D" id="3.20.20.30">
    <property type="entry name" value="Luciferase-like domain"/>
    <property type="match status" value="1"/>
</dbReference>
<evidence type="ECO:0000256" key="3">
    <source>
        <dbReference type="ARBA" id="ARBA00023002"/>
    </source>
</evidence>
<keyword evidence="2" id="KW-0288">FMN</keyword>
<feature type="domain" description="Luciferase-like" evidence="6">
    <location>
        <begin position="15"/>
        <end position="226"/>
    </location>
</feature>
<keyword evidence="8" id="KW-1185">Reference proteome</keyword>
<dbReference type="InterPro" id="IPR050172">
    <property type="entry name" value="SsuD_RutA_monooxygenase"/>
</dbReference>
<name>A0A934K972_9BACT</name>
<dbReference type="RefSeq" id="WP_338202124.1">
    <property type="nucleotide sequence ID" value="NZ_JAEKNR010000133.1"/>
</dbReference>
<evidence type="ECO:0000256" key="4">
    <source>
        <dbReference type="ARBA" id="ARBA00023033"/>
    </source>
</evidence>
<dbReference type="AlphaFoldDB" id="A0A934K972"/>
<keyword evidence="3" id="KW-0560">Oxidoreductase</keyword>
<keyword evidence="1" id="KW-0285">Flavoprotein</keyword>
<proteinExistence type="predicted"/>
<evidence type="ECO:0000313" key="7">
    <source>
        <dbReference type="EMBL" id="MBJ7598903.1"/>
    </source>
</evidence>